<dbReference type="InterPro" id="IPR011009">
    <property type="entry name" value="Kinase-like_dom_sf"/>
</dbReference>
<protein>
    <recommendedName>
        <fullName evidence="1">Protein kinase domain-containing protein</fullName>
    </recommendedName>
</protein>
<dbReference type="Gene3D" id="3.30.200.20">
    <property type="entry name" value="Phosphorylase Kinase, domain 1"/>
    <property type="match status" value="1"/>
</dbReference>
<dbReference type="GO" id="GO:0005524">
    <property type="term" value="F:ATP binding"/>
    <property type="evidence" value="ECO:0007669"/>
    <property type="project" value="InterPro"/>
</dbReference>
<dbReference type="VEuPathDB" id="TrichDB:TVAGG3_0657940"/>
<name>A2FFY0_TRIV3</name>
<dbReference type="EMBL" id="DS113770">
    <property type="protein sequence ID" value="EAX96190.1"/>
    <property type="molecule type" value="Genomic_DNA"/>
</dbReference>
<accession>A2FFY0</accession>
<dbReference type="KEGG" id="tva:4753958"/>
<dbReference type="VEuPathDB" id="TrichDB:TVAG_000190"/>
<dbReference type="RefSeq" id="XP_001309120.1">
    <property type="nucleotide sequence ID" value="XM_001309119.1"/>
</dbReference>
<organism evidence="2 3">
    <name type="scientific">Trichomonas vaginalis (strain ATCC PRA-98 / G3)</name>
    <dbReference type="NCBI Taxonomy" id="412133"/>
    <lineage>
        <taxon>Eukaryota</taxon>
        <taxon>Metamonada</taxon>
        <taxon>Parabasalia</taxon>
        <taxon>Trichomonadida</taxon>
        <taxon>Trichomonadidae</taxon>
        <taxon>Trichomonas</taxon>
    </lineage>
</organism>
<dbReference type="SUPFAM" id="SSF56112">
    <property type="entry name" value="Protein kinase-like (PK-like)"/>
    <property type="match status" value="1"/>
</dbReference>
<dbReference type="Proteomes" id="UP000001542">
    <property type="component" value="Unassembled WGS sequence"/>
</dbReference>
<reference evidence="2" key="2">
    <citation type="journal article" date="2007" name="Science">
        <title>Draft genome sequence of the sexually transmitted pathogen Trichomonas vaginalis.</title>
        <authorList>
            <person name="Carlton J.M."/>
            <person name="Hirt R.P."/>
            <person name="Silva J.C."/>
            <person name="Delcher A.L."/>
            <person name="Schatz M."/>
            <person name="Zhao Q."/>
            <person name="Wortman J.R."/>
            <person name="Bidwell S.L."/>
            <person name="Alsmark U.C.M."/>
            <person name="Besteiro S."/>
            <person name="Sicheritz-Ponten T."/>
            <person name="Noel C.J."/>
            <person name="Dacks J.B."/>
            <person name="Foster P.G."/>
            <person name="Simillion C."/>
            <person name="Van de Peer Y."/>
            <person name="Miranda-Saavedra D."/>
            <person name="Barton G.J."/>
            <person name="Westrop G.D."/>
            <person name="Mueller S."/>
            <person name="Dessi D."/>
            <person name="Fiori P.L."/>
            <person name="Ren Q."/>
            <person name="Paulsen I."/>
            <person name="Zhang H."/>
            <person name="Bastida-Corcuera F.D."/>
            <person name="Simoes-Barbosa A."/>
            <person name="Brown M.T."/>
            <person name="Hayes R.D."/>
            <person name="Mukherjee M."/>
            <person name="Okumura C.Y."/>
            <person name="Schneider R."/>
            <person name="Smith A.J."/>
            <person name="Vanacova S."/>
            <person name="Villalvazo M."/>
            <person name="Haas B.J."/>
            <person name="Pertea M."/>
            <person name="Feldblyum T.V."/>
            <person name="Utterback T.R."/>
            <person name="Shu C.L."/>
            <person name="Osoegawa K."/>
            <person name="de Jong P.J."/>
            <person name="Hrdy I."/>
            <person name="Horvathova L."/>
            <person name="Zubacova Z."/>
            <person name="Dolezal P."/>
            <person name="Malik S.B."/>
            <person name="Logsdon J.M. Jr."/>
            <person name="Henze K."/>
            <person name="Gupta A."/>
            <person name="Wang C.C."/>
            <person name="Dunne R.L."/>
            <person name="Upcroft J.A."/>
            <person name="Upcroft P."/>
            <person name="White O."/>
            <person name="Salzberg S.L."/>
            <person name="Tang P."/>
            <person name="Chiu C.-H."/>
            <person name="Lee Y.-S."/>
            <person name="Embley T.M."/>
            <person name="Coombs G.H."/>
            <person name="Mottram J.C."/>
            <person name="Tachezy J."/>
            <person name="Fraser-Liggett C.M."/>
            <person name="Johnson P.J."/>
        </authorList>
    </citation>
    <scope>NUCLEOTIDE SEQUENCE [LARGE SCALE GENOMIC DNA]</scope>
    <source>
        <strain evidence="2">G3</strain>
    </source>
</reference>
<reference evidence="2" key="1">
    <citation type="submission" date="2006-10" db="EMBL/GenBank/DDBJ databases">
        <authorList>
            <person name="Amadeo P."/>
            <person name="Zhao Q."/>
            <person name="Wortman J."/>
            <person name="Fraser-Liggett C."/>
            <person name="Carlton J."/>
        </authorList>
    </citation>
    <scope>NUCLEOTIDE SEQUENCE</scope>
    <source>
        <strain evidence="2">G3</strain>
    </source>
</reference>
<evidence type="ECO:0000313" key="2">
    <source>
        <dbReference type="EMBL" id="EAX96190.1"/>
    </source>
</evidence>
<dbReference type="InterPro" id="IPR000719">
    <property type="entry name" value="Prot_kinase_dom"/>
</dbReference>
<keyword evidence="3" id="KW-1185">Reference proteome</keyword>
<sequence length="171" mass="20252">MKCSDLKFLESHSIYFSSIIEESKYSATYVVYSQKAQTNLILKKIKNIYFNEQDYDYIEEIKEDQPIQLYSYFKQKNNVYMLNEFIPKEIFRRRRNSCSLSNEQLRKICFDAANAIKNCHEKFIAYSDVRSNLSLIDSIETGNSDFVRTSMLFMAPEQFGKKEYDPLKADI</sequence>
<dbReference type="PANTHER" id="PTHR24362:SF309">
    <property type="entry name" value="PROTEIN KINASE DOMAIN-CONTAINING PROTEIN"/>
    <property type="match status" value="1"/>
</dbReference>
<dbReference type="GO" id="GO:0004672">
    <property type="term" value="F:protein kinase activity"/>
    <property type="evidence" value="ECO:0007669"/>
    <property type="project" value="InterPro"/>
</dbReference>
<dbReference type="SMR" id="A2FFY0"/>
<evidence type="ECO:0000259" key="1">
    <source>
        <dbReference type="PROSITE" id="PS50011"/>
    </source>
</evidence>
<proteinExistence type="predicted"/>
<dbReference type="AlphaFoldDB" id="A2FFY0"/>
<dbReference type="Pfam" id="PF00069">
    <property type="entry name" value="Pkinase"/>
    <property type="match status" value="1"/>
</dbReference>
<feature type="domain" description="Protein kinase" evidence="1">
    <location>
        <begin position="1"/>
        <end position="171"/>
    </location>
</feature>
<dbReference type="Gene3D" id="1.10.510.10">
    <property type="entry name" value="Transferase(Phosphotransferase) domain 1"/>
    <property type="match status" value="1"/>
</dbReference>
<dbReference type="PANTHER" id="PTHR24362">
    <property type="entry name" value="SERINE/THREONINE-PROTEIN KINASE NEK"/>
    <property type="match status" value="1"/>
</dbReference>
<dbReference type="InParanoid" id="A2FFY0"/>
<gene>
    <name evidence="2" type="ORF">TVAG_000190</name>
</gene>
<evidence type="ECO:0000313" key="3">
    <source>
        <dbReference type="Proteomes" id="UP000001542"/>
    </source>
</evidence>
<dbReference type="PROSITE" id="PS50011">
    <property type="entry name" value="PROTEIN_KINASE_DOM"/>
    <property type="match status" value="1"/>
</dbReference>